<reference evidence="1" key="2">
    <citation type="journal article" date="2022" name="New Phytol.">
        <title>Evolutionary transition to the ectomycorrhizal habit in the genomes of a hyperdiverse lineage of mushroom-forming fungi.</title>
        <authorList>
            <person name="Looney B."/>
            <person name="Miyauchi S."/>
            <person name="Morin E."/>
            <person name="Drula E."/>
            <person name="Courty P.E."/>
            <person name="Kohler A."/>
            <person name="Kuo A."/>
            <person name="LaButti K."/>
            <person name="Pangilinan J."/>
            <person name="Lipzen A."/>
            <person name="Riley R."/>
            <person name="Andreopoulos W."/>
            <person name="He G."/>
            <person name="Johnson J."/>
            <person name="Nolan M."/>
            <person name="Tritt A."/>
            <person name="Barry K.W."/>
            <person name="Grigoriev I.V."/>
            <person name="Nagy L.G."/>
            <person name="Hibbett D."/>
            <person name="Henrissat B."/>
            <person name="Matheny P.B."/>
            <person name="Labbe J."/>
            <person name="Martin F.M."/>
        </authorList>
    </citation>
    <scope>NUCLEOTIDE SEQUENCE</scope>
    <source>
        <strain evidence="1">FP105234-sp</strain>
    </source>
</reference>
<protein>
    <submittedName>
        <fullName evidence="1">Uncharacterized protein</fullName>
    </submittedName>
</protein>
<sequence length="119" mass="13075">MMFPSGGSLILYSSTQVAFRCKHLETCAHYLCSSVLTGRDSSEFWTFWLPCFIDCVASLLGLALHYSALGATQNAGNAAPSGIRTGVAKSPYDSAYSRNNFGIVFNLDALFRFRYYSMA</sequence>
<name>A0ACB8RNY1_9AGAM</name>
<organism evidence="1 2">
    <name type="scientific">Auriscalpium vulgare</name>
    <dbReference type="NCBI Taxonomy" id="40419"/>
    <lineage>
        <taxon>Eukaryota</taxon>
        <taxon>Fungi</taxon>
        <taxon>Dikarya</taxon>
        <taxon>Basidiomycota</taxon>
        <taxon>Agaricomycotina</taxon>
        <taxon>Agaricomycetes</taxon>
        <taxon>Russulales</taxon>
        <taxon>Auriscalpiaceae</taxon>
        <taxon>Auriscalpium</taxon>
    </lineage>
</organism>
<comment type="caution">
    <text evidence="1">The sequence shown here is derived from an EMBL/GenBank/DDBJ whole genome shotgun (WGS) entry which is preliminary data.</text>
</comment>
<accession>A0ACB8RNY1</accession>
<evidence type="ECO:0000313" key="2">
    <source>
        <dbReference type="Proteomes" id="UP000814033"/>
    </source>
</evidence>
<reference evidence="1" key="1">
    <citation type="submission" date="2021-02" db="EMBL/GenBank/DDBJ databases">
        <authorList>
            <consortium name="DOE Joint Genome Institute"/>
            <person name="Ahrendt S."/>
            <person name="Looney B.P."/>
            <person name="Miyauchi S."/>
            <person name="Morin E."/>
            <person name="Drula E."/>
            <person name="Courty P.E."/>
            <person name="Chicoki N."/>
            <person name="Fauchery L."/>
            <person name="Kohler A."/>
            <person name="Kuo A."/>
            <person name="Labutti K."/>
            <person name="Pangilinan J."/>
            <person name="Lipzen A."/>
            <person name="Riley R."/>
            <person name="Andreopoulos W."/>
            <person name="He G."/>
            <person name="Johnson J."/>
            <person name="Barry K.W."/>
            <person name="Grigoriev I.V."/>
            <person name="Nagy L."/>
            <person name="Hibbett D."/>
            <person name="Henrissat B."/>
            <person name="Matheny P.B."/>
            <person name="Labbe J."/>
            <person name="Martin F."/>
        </authorList>
    </citation>
    <scope>NUCLEOTIDE SEQUENCE</scope>
    <source>
        <strain evidence="1">FP105234-sp</strain>
    </source>
</reference>
<proteinExistence type="predicted"/>
<gene>
    <name evidence="1" type="ORF">FA95DRAFT_128040</name>
</gene>
<dbReference type="Proteomes" id="UP000814033">
    <property type="component" value="Unassembled WGS sequence"/>
</dbReference>
<keyword evidence="2" id="KW-1185">Reference proteome</keyword>
<dbReference type="EMBL" id="MU275953">
    <property type="protein sequence ID" value="KAI0045396.1"/>
    <property type="molecule type" value="Genomic_DNA"/>
</dbReference>
<evidence type="ECO:0000313" key="1">
    <source>
        <dbReference type="EMBL" id="KAI0045396.1"/>
    </source>
</evidence>